<dbReference type="KEGG" id="pacr:FXN63_23935"/>
<evidence type="ECO:0000256" key="2">
    <source>
        <dbReference type="ARBA" id="ARBA00023239"/>
    </source>
</evidence>
<dbReference type="GO" id="GO:0071555">
    <property type="term" value="P:cell wall organization"/>
    <property type="evidence" value="ECO:0007669"/>
    <property type="project" value="UniProtKB-KW"/>
</dbReference>
<dbReference type="InterPro" id="IPR036680">
    <property type="entry name" value="SPOR-like_sf"/>
</dbReference>
<dbReference type="InterPro" id="IPR036908">
    <property type="entry name" value="RlpA-like_sf"/>
</dbReference>
<comment type="function">
    <text evidence="4">Lytic transglycosylase with a strong preference for naked glycan strands that lack stem peptides.</text>
</comment>
<feature type="compositionally biased region" description="Basic and acidic residues" evidence="6">
    <location>
        <begin position="57"/>
        <end position="68"/>
    </location>
</feature>
<dbReference type="Pfam" id="PF05036">
    <property type="entry name" value="SPOR"/>
    <property type="match status" value="1"/>
</dbReference>
<evidence type="ECO:0000259" key="7">
    <source>
        <dbReference type="PROSITE" id="PS51724"/>
    </source>
</evidence>
<feature type="domain" description="SPOR" evidence="7">
    <location>
        <begin position="321"/>
        <end position="400"/>
    </location>
</feature>
<dbReference type="Gene3D" id="2.40.40.10">
    <property type="entry name" value="RlpA-like domain"/>
    <property type="match status" value="1"/>
</dbReference>
<dbReference type="PROSITE" id="PS51257">
    <property type="entry name" value="PROKAR_LIPOPROTEIN"/>
    <property type="match status" value="1"/>
</dbReference>
<name>A0A5C0B767_9BURK</name>
<dbReference type="GO" id="GO:0042834">
    <property type="term" value="F:peptidoglycan binding"/>
    <property type="evidence" value="ECO:0007669"/>
    <property type="project" value="InterPro"/>
</dbReference>
<dbReference type="GO" id="GO:0000270">
    <property type="term" value="P:peptidoglycan metabolic process"/>
    <property type="evidence" value="ECO:0007669"/>
    <property type="project" value="UniProtKB-UniRule"/>
</dbReference>
<accession>A0A5C0B767</accession>
<keyword evidence="9" id="KW-1185">Reference proteome</keyword>
<dbReference type="CDD" id="cd22268">
    <property type="entry name" value="DPBB_RlpA-like"/>
    <property type="match status" value="1"/>
</dbReference>
<dbReference type="OrthoDB" id="9779128at2"/>
<feature type="compositionally biased region" description="Gly residues" evidence="6">
    <location>
        <begin position="46"/>
        <end position="56"/>
    </location>
</feature>
<keyword evidence="2 4" id="KW-0456">Lyase</keyword>
<dbReference type="HAMAP" id="MF_02071">
    <property type="entry name" value="RlpA"/>
    <property type="match status" value="1"/>
</dbReference>
<feature type="region of interest" description="Disordered" evidence="6">
    <location>
        <begin position="34"/>
        <end position="73"/>
    </location>
</feature>
<dbReference type="InterPro" id="IPR012997">
    <property type="entry name" value="RplA"/>
</dbReference>
<comment type="similarity">
    <text evidence="4 5">Belongs to the RlpA family.</text>
</comment>
<dbReference type="SUPFAM" id="SSF110997">
    <property type="entry name" value="Sporulation related repeat"/>
    <property type="match status" value="1"/>
</dbReference>
<keyword evidence="4" id="KW-0564">Palmitate</keyword>
<dbReference type="GO" id="GO:0005886">
    <property type="term" value="C:plasma membrane"/>
    <property type="evidence" value="ECO:0007669"/>
    <property type="project" value="UniProtKB-SubCell"/>
</dbReference>
<dbReference type="Gene3D" id="3.30.70.1070">
    <property type="entry name" value="Sporulation related repeat"/>
    <property type="match status" value="1"/>
</dbReference>
<dbReference type="EC" id="4.2.2.-" evidence="4"/>
<keyword evidence="4" id="KW-1003">Cell membrane</keyword>
<evidence type="ECO:0000313" key="9">
    <source>
        <dbReference type="Proteomes" id="UP000325161"/>
    </source>
</evidence>
<dbReference type="EMBL" id="CP043046">
    <property type="protein sequence ID" value="QEI08547.1"/>
    <property type="molecule type" value="Genomic_DNA"/>
</dbReference>
<dbReference type="NCBIfam" id="TIGR00413">
    <property type="entry name" value="rlpA"/>
    <property type="match status" value="1"/>
</dbReference>
<dbReference type="InterPro" id="IPR007730">
    <property type="entry name" value="SPOR-like_dom"/>
</dbReference>
<gene>
    <name evidence="4" type="primary">rlpA</name>
    <name evidence="8" type="ORF">FXN63_23935</name>
</gene>
<evidence type="ECO:0000256" key="5">
    <source>
        <dbReference type="RuleBase" id="RU003495"/>
    </source>
</evidence>
<sequence>MQIRCVSHTLSRTFSHTLPVAMLAVSLLIAGCGSSPKRDSSTASSSGGGSSRGGGYYKDDGPPDRPPSDLELVPDAMPAVEPLASGPNRPYNVFGKNYTPDTSGRPYRVQGLASWYGKKFHGQKTSNGDTYDMYGMSAAHTTLPIPSYVRVTRVSTGKTVLLRVNDRGPFHSDRIIDLSYTAAVKLGILGAGSAEVVVEHLTPTEIARIRAERAGEQTEYASRAPATVAMLEASAAASTVAPAPAYINTPAPSTGFGSQDSLPADTIAATAPIAFGAAPSQIEALPPPAPMAPRPVPAAQPAYPSASAASAGLSAPSTAAAPVLDGVYLQLGAFSGQQNAQDLLGRLRSQLTDWAEPLRIVLVGNLHRVRIGPYADRVTAQLAANRLQQRVNMTAMIVTQ</sequence>
<dbReference type="InterPro" id="IPR009009">
    <property type="entry name" value="RlpA-like_DPBB"/>
</dbReference>
<dbReference type="PANTHER" id="PTHR34183:SF1">
    <property type="entry name" value="ENDOLYTIC PEPTIDOGLYCAN TRANSGLYCOSYLASE RLPA"/>
    <property type="match status" value="1"/>
</dbReference>
<dbReference type="PROSITE" id="PS51724">
    <property type="entry name" value="SPOR"/>
    <property type="match status" value="1"/>
</dbReference>
<keyword evidence="3 4" id="KW-0961">Cell wall biogenesis/degradation</keyword>
<reference evidence="8 9" key="1">
    <citation type="submission" date="2019-08" db="EMBL/GenBank/DDBJ databases">
        <title>Amphibian skin-associated Pigmentiphaga: genome sequence and occurrence across geography and hosts.</title>
        <authorList>
            <person name="Bletz M.C."/>
            <person name="Bunk B."/>
            <person name="Sproeer C."/>
            <person name="Biwer P."/>
            <person name="Reiter S."/>
            <person name="Rabemananjara F.C.E."/>
            <person name="Schulz S."/>
            <person name="Overmann J."/>
            <person name="Vences M."/>
        </authorList>
    </citation>
    <scope>NUCLEOTIDE SEQUENCE [LARGE SCALE GENOMIC DNA]</scope>
    <source>
        <strain evidence="8 9">Mada1488</strain>
    </source>
</reference>
<dbReference type="Pfam" id="PF03330">
    <property type="entry name" value="DPBB_1"/>
    <property type="match status" value="1"/>
</dbReference>
<keyword evidence="4" id="KW-0449">Lipoprotein</keyword>
<evidence type="ECO:0000256" key="1">
    <source>
        <dbReference type="ARBA" id="ARBA00022729"/>
    </source>
</evidence>
<evidence type="ECO:0000256" key="4">
    <source>
        <dbReference type="HAMAP-Rule" id="MF_02071"/>
    </source>
</evidence>
<organism evidence="8 9">
    <name type="scientific">Pigmentiphaga aceris</name>
    <dbReference type="NCBI Taxonomy" id="1940612"/>
    <lineage>
        <taxon>Bacteria</taxon>
        <taxon>Pseudomonadati</taxon>
        <taxon>Pseudomonadota</taxon>
        <taxon>Betaproteobacteria</taxon>
        <taxon>Burkholderiales</taxon>
        <taxon>Alcaligenaceae</taxon>
        <taxon>Pigmentiphaga</taxon>
    </lineage>
</organism>
<evidence type="ECO:0000313" key="8">
    <source>
        <dbReference type="EMBL" id="QEI08547.1"/>
    </source>
</evidence>
<dbReference type="Proteomes" id="UP000325161">
    <property type="component" value="Chromosome"/>
</dbReference>
<keyword evidence="1" id="KW-0732">Signal</keyword>
<dbReference type="GO" id="GO:0008932">
    <property type="term" value="F:lytic endotransglycosylase activity"/>
    <property type="evidence" value="ECO:0007669"/>
    <property type="project" value="UniProtKB-UniRule"/>
</dbReference>
<evidence type="ECO:0000256" key="6">
    <source>
        <dbReference type="SAM" id="MobiDB-lite"/>
    </source>
</evidence>
<evidence type="ECO:0000256" key="3">
    <source>
        <dbReference type="ARBA" id="ARBA00023316"/>
    </source>
</evidence>
<dbReference type="PANTHER" id="PTHR34183">
    <property type="entry name" value="ENDOLYTIC PEPTIDOGLYCAN TRANSGLYCOSYLASE RLPA"/>
    <property type="match status" value="1"/>
</dbReference>
<comment type="subcellular location">
    <subcellularLocation>
        <location evidence="4">Cell membrane</location>
        <topology evidence="4">Lipid-anchor</topology>
    </subcellularLocation>
</comment>
<protein>
    <recommendedName>
        <fullName evidence="4">Endolytic peptidoglycan transglycosylase RlpA</fullName>
        <ecNumber evidence="4">4.2.2.-</ecNumber>
    </recommendedName>
</protein>
<proteinExistence type="inferred from homology"/>
<keyword evidence="4" id="KW-0472">Membrane</keyword>
<dbReference type="InterPro" id="IPR034718">
    <property type="entry name" value="RlpA"/>
</dbReference>
<dbReference type="AlphaFoldDB" id="A0A5C0B767"/>
<dbReference type="SUPFAM" id="SSF50685">
    <property type="entry name" value="Barwin-like endoglucanases"/>
    <property type="match status" value="1"/>
</dbReference>